<evidence type="ECO:0000256" key="7">
    <source>
        <dbReference type="ARBA" id="ARBA00022989"/>
    </source>
</evidence>
<gene>
    <name evidence="11" type="ORF">S01H4_00712</name>
</gene>
<sequence>MATFVYKVRDRSGKIFTGSMEGENRSSVVFRLREMDYFITSISEKRRGFLISKEITFFQRIKFRDLTVFYRQFSTMVNAGLTLVSSLDILIEQVENKTLSNVIKTVKSDVEAGSTLADAFAKQPQVFSELNISMIRAGEIGGVLDEILNKIADLMEKEYALRQKIKSAMTYPVFISSAAVIMGIFMLAFILPQFVEVFTQFGAELPVLTKGLVILTVLFNKYWYLFFITFAAMVFAFLAYIKTPNGRVNFDKFKLNAPIFGEINRKTAVARFTRILGTLIKSGVPILEALKVSSNAIGNLVISFAVTNAKTKIKEGQSISSPLAESGVFPPMVTQMIMVGEESGELEEMLINVANFYDEEVDRTVERLTSIIEPIMMVFIGLTVGIVVIAMYLPIFNMVQLIE</sequence>
<dbReference type="PRINTS" id="PR00812">
    <property type="entry name" value="BCTERIALGSPF"/>
</dbReference>
<evidence type="ECO:0000256" key="2">
    <source>
        <dbReference type="ARBA" id="ARBA00005745"/>
    </source>
</evidence>
<dbReference type="PROSITE" id="PS00874">
    <property type="entry name" value="T2SP_F"/>
    <property type="match status" value="1"/>
</dbReference>
<dbReference type="PANTHER" id="PTHR30012">
    <property type="entry name" value="GENERAL SECRETION PATHWAY PROTEIN"/>
    <property type="match status" value="1"/>
</dbReference>
<evidence type="ECO:0000256" key="5">
    <source>
        <dbReference type="ARBA" id="ARBA00022519"/>
    </source>
</evidence>
<proteinExistence type="inferred from homology"/>
<evidence type="ECO:0000259" key="10">
    <source>
        <dbReference type="Pfam" id="PF00482"/>
    </source>
</evidence>
<dbReference type="AlphaFoldDB" id="X1A331"/>
<name>X1A331_9ZZZZ</name>
<feature type="transmembrane region" description="Helical" evidence="9">
    <location>
        <begin position="375"/>
        <end position="395"/>
    </location>
</feature>
<dbReference type="GO" id="GO:0009306">
    <property type="term" value="P:protein secretion"/>
    <property type="evidence" value="ECO:0007669"/>
    <property type="project" value="InterPro"/>
</dbReference>
<evidence type="ECO:0000256" key="4">
    <source>
        <dbReference type="ARBA" id="ARBA00022475"/>
    </source>
</evidence>
<dbReference type="EMBL" id="BART01000107">
    <property type="protein sequence ID" value="GAG64582.1"/>
    <property type="molecule type" value="Genomic_DNA"/>
</dbReference>
<feature type="transmembrane region" description="Helical" evidence="9">
    <location>
        <begin position="171"/>
        <end position="191"/>
    </location>
</feature>
<protein>
    <recommendedName>
        <fullName evidence="10">Type II secretion system protein GspF domain-containing protein</fullName>
    </recommendedName>
</protein>
<dbReference type="InterPro" id="IPR042094">
    <property type="entry name" value="T2SS_GspF_sf"/>
</dbReference>
<dbReference type="InterPro" id="IPR001992">
    <property type="entry name" value="T2SS_GspF/T4SS_PilC_CS"/>
</dbReference>
<comment type="similarity">
    <text evidence="2">Belongs to the GSP F family.</text>
</comment>
<dbReference type="Gene3D" id="1.20.81.30">
    <property type="entry name" value="Type II secretion system (T2SS), domain F"/>
    <property type="match status" value="2"/>
</dbReference>
<dbReference type="PANTHER" id="PTHR30012:SF0">
    <property type="entry name" value="TYPE II SECRETION SYSTEM PROTEIN F-RELATED"/>
    <property type="match status" value="1"/>
</dbReference>
<comment type="subcellular location">
    <subcellularLocation>
        <location evidence="1">Cell inner membrane</location>
        <topology evidence="1">Multi-pass membrane protein</topology>
    </subcellularLocation>
</comment>
<feature type="domain" description="Type II secretion system protein GspF" evidence="10">
    <location>
        <begin position="272"/>
        <end position="394"/>
    </location>
</feature>
<dbReference type="InterPro" id="IPR018076">
    <property type="entry name" value="T2SS_GspF_dom"/>
</dbReference>
<accession>X1A331</accession>
<keyword evidence="3" id="KW-0813">Transport</keyword>
<keyword evidence="5" id="KW-0997">Cell inner membrane</keyword>
<evidence type="ECO:0000256" key="9">
    <source>
        <dbReference type="SAM" id="Phobius"/>
    </source>
</evidence>
<evidence type="ECO:0000256" key="1">
    <source>
        <dbReference type="ARBA" id="ARBA00004429"/>
    </source>
</evidence>
<comment type="caution">
    <text evidence="11">The sequence shown here is derived from an EMBL/GenBank/DDBJ whole genome shotgun (WGS) entry which is preliminary data.</text>
</comment>
<dbReference type="GO" id="GO:0005886">
    <property type="term" value="C:plasma membrane"/>
    <property type="evidence" value="ECO:0007669"/>
    <property type="project" value="UniProtKB-SubCell"/>
</dbReference>
<keyword evidence="7 9" id="KW-1133">Transmembrane helix</keyword>
<keyword evidence="4" id="KW-1003">Cell membrane</keyword>
<feature type="domain" description="Type II secretion system protein GspF" evidence="10">
    <location>
        <begin position="69"/>
        <end position="192"/>
    </location>
</feature>
<keyword evidence="6 9" id="KW-0812">Transmembrane</keyword>
<keyword evidence="8 9" id="KW-0472">Membrane</keyword>
<evidence type="ECO:0000256" key="6">
    <source>
        <dbReference type="ARBA" id="ARBA00022692"/>
    </source>
</evidence>
<evidence type="ECO:0000256" key="8">
    <source>
        <dbReference type="ARBA" id="ARBA00023136"/>
    </source>
</evidence>
<dbReference type="InterPro" id="IPR003004">
    <property type="entry name" value="GspF/PilC"/>
</dbReference>
<reference evidence="11" key="1">
    <citation type="journal article" date="2014" name="Front. Microbiol.">
        <title>High frequency of phylogenetically diverse reductive dehalogenase-homologous genes in deep subseafloor sedimentary metagenomes.</title>
        <authorList>
            <person name="Kawai M."/>
            <person name="Futagami T."/>
            <person name="Toyoda A."/>
            <person name="Takaki Y."/>
            <person name="Nishi S."/>
            <person name="Hori S."/>
            <person name="Arai W."/>
            <person name="Tsubouchi T."/>
            <person name="Morono Y."/>
            <person name="Uchiyama I."/>
            <person name="Ito T."/>
            <person name="Fujiyama A."/>
            <person name="Inagaki F."/>
            <person name="Takami H."/>
        </authorList>
    </citation>
    <scope>NUCLEOTIDE SEQUENCE</scope>
    <source>
        <strain evidence="11">Expedition CK06-06</strain>
    </source>
</reference>
<dbReference type="Pfam" id="PF00482">
    <property type="entry name" value="T2SSF"/>
    <property type="match status" value="2"/>
</dbReference>
<feature type="transmembrane region" description="Helical" evidence="9">
    <location>
        <begin position="222"/>
        <end position="241"/>
    </location>
</feature>
<organism evidence="11">
    <name type="scientific">marine sediment metagenome</name>
    <dbReference type="NCBI Taxonomy" id="412755"/>
    <lineage>
        <taxon>unclassified sequences</taxon>
        <taxon>metagenomes</taxon>
        <taxon>ecological metagenomes</taxon>
    </lineage>
</organism>
<evidence type="ECO:0000256" key="3">
    <source>
        <dbReference type="ARBA" id="ARBA00022448"/>
    </source>
</evidence>
<evidence type="ECO:0000313" key="11">
    <source>
        <dbReference type="EMBL" id="GAG64582.1"/>
    </source>
</evidence>
<dbReference type="FunFam" id="1.20.81.30:FF:000001">
    <property type="entry name" value="Type II secretion system protein F"/>
    <property type="match status" value="2"/>
</dbReference>